<dbReference type="GO" id="GO:0000794">
    <property type="term" value="C:condensed nuclear chromosome"/>
    <property type="evidence" value="ECO:0007669"/>
    <property type="project" value="TreeGrafter"/>
</dbReference>
<comment type="subcellular location">
    <subcellularLocation>
        <location evidence="1">Nucleus</location>
    </subcellularLocation>
</comment>
<evidence type="ECO:0000259" key="8">
    <source>
        <dbReference type="Pfam" id="PF07106"/>
    </source>
</evidence>
<comment type="similarity">
    <text evidence="2">Belongs to the HOP2 family.</text>
</comment>
<dbReference type="GO" id="GO:0010774">
    <property type="term" value="P:meiotic strand invasion involved in reciprocal meiotic recombination"/>
    <property type="evidence" value="ECO:0007669"/>
    <property type="project" value="TreeGrafter"/>
</dbReference>
<dbReference type="GO" id="GO:0000709">
    <property type="term" value="P:meiotic joint molecule formation"/>
    <property type="evidence" value="ECO:0007669"/>
    <property type="project" value="TreeGrafter"/>
</dbReference>
<dbReference type="Pfam" id="PF07106">
    <property type="entry name" value="WHD_TBPIP"/>
    <property type="match status" value="1"/>
</dbReference>
<evidence type="ECO:0000256" key="3">
    <source>
        <dbReference type="ARBA" id="ARBA00023172"/>
    </source>
</evidence>
<dbReference type="EMBL" id="JAWDEY010000032">
    <property type="protein sequence ID" value="KAK6588572.1"/>
    <property type="molecule type" value="Genomic_DNA"/>
</dbReference>
<keyword evidence="10" id="KW-1185">Reference proteome</keyword>
<accession>A0AAV9XVD0</accession>
<evidence type="ECO:0000256" key="5">
    <source>
        <dbReference type="ARBA" id="ARBA00023254"/>
    </source>
</evidence>
<evidence type="ECO:0000256" key="7">
    <source>
        <dbReference type="SAM" id="MobiDB-lite"/>
    </source>
</evidence>
<proteinExistence type="inferred from homology"/>
<sequence length="306" mass="35211">MVKRNKEEIDDDESGKEEVLDTKDKKTRPSRTISKKKIDYSEYEDDFESDFSDDYDVSGGDNSSDVDIDDDTGYSDKGNKRKNTKKSEKNSKNAKRGGKPKKSKGEDEDDEEDFRVENDDDVDEDNETEEDMDDLEDEFEVSKGGKKSIGKNEKAGKKKPAAPKNLTKRNVVVNNCDGNNVSEVIYNYMKDQNRPYSIQNVVDNLHNAYSKKQVTDEMDKLTLEGRFICKEYGKQKVYLFEQSQHKELNKDEIEELDKQISIHESESNDLEAKLKQLKQETRNITVPLPIEVLEEKIAVETKKVGY</sequence>
<feature type="compositionally biased region" description="Acidic residues" evidence="7">
    <location>
        <begin position="64"/>
        <end position="73"/>
    </location>
</feature>
<organism evidence="9 10">
    <name type="scientific">Cryptosporidium xiaoi</name>
    <dbReference type="NCBI Taxonomy" id="659607"/>
    <lineage>
        <taxon>Eukaryota</taxon>
        <taxon>Sar</taxon>
        <taxon>Alveolata</taxon>
        <taxon>Apicomplexa</taxon>
        <taxon>Conoidasida</taxon>
        <taxon>Coccidia</taxon>
        <taxon>Eucoccidiorida</taxon>
        <taxon>Eimeriorina</taxon>
        <taxon>Cryptosporidiidae</taxon>
        <taxon>Cryptosporidium</taxon>
    </lineage>
</organism>
<evidence type="ECO:0000256" key="6">
    <source>
        <dbReference type="SAM" id="Coils"/>
    </source>
</evidence>
<reference evidence="9 10" key="1">
    <citation type="submission" date="2023-10" db="EMBL/GenBank/DDBJ databases">
        <title>Comparative genomics analysis reveals potential genetic determinants of host preference in Cryptosporidium xiaoi.</title>
        <authorList>
            <person name="Xiao L."/>
            <person name="Li J."/>
        </authorList>
    </citation>
    <scope>NUCLEOTIDE SEQUENCE [LARGE SCALE GENOMIC DNA]</scope>
    <source>
        <strain evidence="9 10">52996</strain>
    </source>
</reference>
<evidence type="ECO:0000256" key="4">
    <source>
        <dbReference type="ARBA" id="ARBA00023242"/>
    </source>
</evidence>
<feature type="compositionally biased region" description="Basic residues" evidence="7">
    <location>
        <begin position="92"/>
        <end position="102"/>
    </location>
</feature>
<name>A0AAV9XVD0_9CRYT</name>
<feature type="domain" description="Homologous-pairing protein 2 winged helix" evidence="8">
    <location>
        <begin position="181"/>
        <end position="240"/>
    </location>
</feature>
<keyword evidence="6" id="KW-0175">Coiled coil</keyword>
<dbReference type="InterPro" id="IPR036388">
    <property type="entry name" value="WH-like_DNA-bd_sf"/>
</dbReference>
<feature type="compositionally biased region" description="Acidic residues" evidence="7">
    <location>
        <begin position="106"/>
        <end position="139"/>
    </location>
</feature>
<evidence type="ECO:0000313" key="10">
    <source>
        <dbReference type="Proteomes" id="UP001311799"/>
    </source>
</evidence>
<feature type="coiled-coil region" evidence="6">
    <location>
        <begin position="246"/>
        <end position="280"/>
    </location>
</feature>
<evidence type="ECO:0000256" key="1">
    <source>
        <dbReference type="ARBA" id="ARBA00004123"/>
    </source>
</evidence>
<dbReference type="Proteomes" id="UP001311799">
    <property type="component" value="Unassembled WGS sequence"/>
</dbReference>
<dbReference type="InterPro" id="IPR010776">
    <property type="entry name" value="Hop2_WH_dom"/>
</dbReference>
<protein>
    <recommendedName>
        <fullName evidence="8">Homologous-pairing protein 2 winged helix domain-containing protein</fullName>
    </recommendedName>
</protein>
<dbReference type="GO" id="GO:0120231">
    <property type="term" value="C:DNA recombinase auxiliary factor complex"/>
    <property type="evidence" value="ECO:0007669"/>
    <property type="project" value="TreeGrafter"/>
</dbReference>
<evidence type="ECO:0000313" key="9">
    <source>
        <dbReference type="EMBL" id="KAK6588572.1"/>
    </source>
</evidence>
<dbReference type="PANTHER" id="PTHR15938:SF0">
    <property type="entry name" value="HOMOLOGOUS-PAIRING PROTEIN 2 HOMOLOG"/>
    <property type="match status" value="1"/>
</dbReference>
<gene>
    <name evidence="9" type="ORF">RS030_4607</name>
</gene>
<feature type="compositionally biased region" description="Basic residues" evidence="7">
    <location>
        <begin position="25"/>
        <end position="35"/>
    </location>
</feature>
<keyword evidence="3" id="KW-0233">DNA recombination</keyword>
<comment type="caution">
    <text evidence="9">The sequence shown here is derived from an EMBL/GenBank/DDBJ whole genome shotgun (WGS) entry which is preliminary data.</text>
</comment>
<dbReference type="GO" id="GO:0120230">
    <property type="term" value="F:recombinase activator activity"/>
    <property type="evidence" value="ECO:0007669"/>
    <property type="project" value="TreeGrafter"/>
</dbReference>
<dbReference type="GO" id="GO:0003690">
    <property type="term" value="F:double-stranded DNA binding"/>
    <property type="evidence" value="ECO:0007669"/>
    <property type="project" value="TreeGrafter"/>
</dbReference>
<evidence type="ECO:0000256" key="2">
    <source>
        <dbReference type="ARBA" id="ARBA00007922"/>
    </source>
</evidence>
<keyword evidence="4" id="KW-0539">Nucleus</keyword>
<feature type="region of interest" description="Disordered" evidence="7">
    <location>
        <begin position="1"/>
        <end position="164"/>
    </location>
</feature>
<keyword evidence="5" id="KW-0469">Meiosis</keyword>
<dbReference type="GO" id="GO:0007129">
    <property type="term" value="P:homologous chromosome pairing at meiosis"/>
    <property type="evidence" value="ECO:0007669"/>
    <property type="project" value="TreeGrafter"/>
</dbReference>
<dbReference type="Gene3D" id="1.10.10.10">
    <property type="entry name" value="Winged helix-like DNA-binding domain superfamily/Winged helix DNA-binding domain"/>
    <property type="match status" value="1"/>
</dbReference>
<dbReference type="PANTHER" id="PTHR15938">
    <property type="entry name" value="TBP-1 INTERACTING PROTEIN"/>
    <property type="match status" value="1"/>
</dbReference>
<feature type="compositionally biased region" description="Acidic residues" evidence="7">
    <location>
        <begin position="41"/>
        <end position="56"/>
    </location>
</feature>
<dbReference type="AlphaFoldDB" id="A0AAV9XVD0"/>